<accession>A0A833SNZ0</accession>
<feature type="signal peptide" evidence="2">
    <location>
        <begin position="1"/>
        <end position="33"/>
    </location>
</feature>
<evidence type="ECO:0000256" key="2">
    <source>
        <dbReference type="SAM" id="SignalP"/>
    </source>
</evidence>
<organism evidence="3 4">
    <name type="scientific">Phytophthora infestans</name>
    <name type="common">Potato late blight agent</name>
    <name type="synonym">Botrytis infestans</name>
    <dbReference type="NCBI Taxonomy" id="4787"/>
    <lineage>
        <taxon>Eukaryota</taxon>
        <taxon>Sar</taxon>
        <taxon>Stramenopiles</taxon>
        <taxon>Oomycota</taxon>
        <taxon>Peronosporomycetes</taxon>
        <taxon>Peronosporales</taxon>
        <taxon>Peronosporaceae</taxon>
        <taxon>Phytophthora</taxon>
    </lineage>
</organism>
<feature type="chain" id="PRO_5032727527" evidence="2">
    <location>
        <begin position="34"/>
        <end position="116"/>
    </location>
</feature>
<gene>
    <name evidence="3" type="ORF">GN244_ATG10595</name>
</gene>
<comment type="caution">
    <text evidence="3">The sequence shown here is derived from an EMBL/GenBank/DDBJ whole genome shotgun (WGS) entry which is preliminary data.</text>
</comment>
<evidence type="ECO:0000313" key="4">
    <source>
        <dbReference type="Proteomes" id="UP000602510"/>
    </source>
</evidence>
<dbReference type="Proteomes" id="UP000602510">
    <property type="component" value="Unassembled WGS sequence"/>
</dbReference>
<keyword evidence="4" id="KW-1185">Reference proteome</keyword>
<dbReference type="AlphaFoldDB" id="A0A833SNZ0"/>
<feature type="region of interest" description="Disordered" evidence="1">
    <location>
        <begin position="52"/>
        <end position="76"/>
    </location>
</feature>
<sequence length="116" mass="13092">MGAAIGTPTTTSSTERSAIWLLLFAKLHLAAEGQLILHAVRVSIIAEFAEEESPAKMESSGFSQKPRRECRMEKEEQRYIRRDASRPYRKRSSEPKDSLCWGVLALGDPEMNCTDY</sequence>
<dbReference type="EMBL" id="WSZM01000242">
    <property type="protein sequence ID" value="KAF4037367.1"/>
    <property type="molecule type" value="Genomic_DNA"/>
</dbReference>
<evidence type="ECO:0000313" key="3">
    <source>
        <dbReference type="EMBL" id="KAF4037367.1"/>
    </source>
</evidence>
<protein>
    <submittedName>
        <fullName evidence="3">Uncharacterized protein</fullName>
    </submittedName>
</protein>
<reference evidence="3" key="1">
    <citation type="submission" date="2020-04" db="EMBL/GenBank/DDBJ databases">
        <title>Hybrid Assembly of Korean Phytophthora infestans isolates.</title>
        <authorList>
            <person name="Prokchorchik M."/>
            <person name="Lee Y."/>
            <person name="Seo J."/>
            <person name="Cho J.-H."/>
            <person name="Park Y.-E."/>
            <person name="Jang D.-C."/>
            <person name="Im J.-S."/>
            <person name="Choi J.-G."/>
            <person name="Park H.-J."/>
            <person name="Lee G.-B."/>
            <person name="Lee Y.-G."/>
            <person name="Hong S.-Y."/>
            <person name="Cho K."/>
            <person name="Sohn K.H."/>
        </authorList>
    </citation>
    <scope>NUCLEOTIDE SEQUENCE</scope>
    <source>
        <strain evidence="3">KR_1_A1</strain>
    </source>
</reference>
<keyword evidence="2" id="KW-0732">Signal</keyword>
<evidence type="ECO:0000256" key="1">
    <source>
        <dbReference type="SAM" id="MobiDB-lite"/>
    </source>
</evidence>
<proteinExistence type="predicted"/>
<name>A0A833SNZ0_PHYIN</name>
<feature type="compositionally biased region" description="Basic and acidic residues" evidence="1">
    <location>
        <begin position="66"/>
        <end position="76"/>
    </location>
</feature>